<feature type="region of interest" description="Disordered" evidence="1">
    <location>
        <begin position="123"/>
        <end position="159"/>
    </location>
</feature>
<feature type="compositionally biased region" description="Basic and acidic residues" evidence="1">
    <location>
        <begin position="123"/>
        <end position="132"/>
    </location>
</feature>
<comment type="caution">
    <text evidence="3">The sequence shown here is derived from an EMBL/GenBank/DDBJ whole genome shotgun (WGS) entry which is preliminary data.</text>
</comment>
<name>A0A426X0P8_ENSVE</name>
<accession>A0A426X0P8</accession>
<keyword evidence="2" id="KW-0732">Signal</keyword>
<sequence length="176" mass="20333">MSWYRRGGSSFVHRSLHWMKALVISIWGLYTTEEEVQVQVPVSPMEGDVVMLMIKRCWELHFGGQCNGKKGCGFQGVNTMVPQRWVFRVCASKLASDESLGHQHMGGCLDCFRAHIRLREPNKSEDKAEWSKGARKRRRIQRGAQLPKSKASVRKEVDWRSTTVPQRQIYQSRRKG</sequence>
<feature type="signal peptide" evidence="2">
    <location>
        <begin position="1"/>
        <end position="31"/>
    </location>
</feature>
<evidence type="ECO:0000256" key="1">
    <source>
        <dbReference type="SAM" id="MobiDB-lite"/>
    </source>
</evidence>
<dbReference type="Proteomes" id="UP000287651">
    <property type="component" value="Unassembled WGS sequence"/>
</dbReference>
<reference evidence="3 4" key="1">
    <citation type="journal article" date="2014" name="Agronomy (Basel)">
        <title>A Draft Genome Sequence for Ensete ventricosum, the Drought-Tolerant Tree Against Hunger.</title>
        <authorList>
            <person name="Harrison J."/>
            <person name="Moore K.A."/>
            <person name="Paszkiewicz K."/>
            <person name="Jones T."/>
            <person name="Grant M."/>
            <person name="Ambacheew D."/>
            <person name="Muzemil S."/>
            <person name="Studholme D.J."/>
        </authorList>
    </citation>
    <scope>NUCLEOTIDE SEQUENCE [LARGE SCALE GENOMIC DNA]</scope>
</reference>
<evidence type="ECO:0008006" key="5">
    <source>
        <dbReference type="Google" id="ProtNLM"/>
    </source>
</evidence>
<evidence type="ECO:0000313" key="3">
    <source>
        <dbReference type="EMBL" id="RRT33043.1"/>
    </source>
</evidence>
<evidence type="ECO:0000313" key="4">
    <source>
        <dbReference type="Proteomes" id="UP000287651"/>
    </source>
</evidence>
<dbReference type="EMBL" id="AMZH03030055">
    <property type="protein sequence ID" value="RRT33043.1"/>
    <property type="molecule type" value="Genomic_DNA"/>
</dbReference>
<protein>
    <recommendedName>
        <fullName evidence="5">Secreted protein</fullName>
    </recommendedName>
</protein>
<gene>
    <name evidence="3" type="ORF">B296_00055282</name>
</gene>
<organism evidence="3 4">
    <name type="scientific">Ensete ventricosum</name>
    <name type="common">Abyssinian banana</name>
    <name type="synonym">Musa ensete</name>
    <dbReference type="NCBI Taxonomy" id="4639"/>
    <lineage>
        <taxon>Eukaryota</taxon>
        <taxon>Viridiplantae</taxon>
        <taxon>Streptophyta</taxon>
        <taxon>Embryophyta</taxon>
        <taxon>Tracheophyta</taxon>
        <taxon>Spermatophyta</taxon>
        <taxon>Magnoliopsida</taxon>
        <taxon>Liliopsida</taxon>
        <taxon>Zingiberales</taxon>
        <taxon>Musaceae</taxon>
        <taxon>Ensete</taxon>
    </lineage>
</organism>
<proteinExistence type="predicted"/>
<feature type="chain" id="PRO_5019212811" description="Secreted protein" evidence="2">
    <location>
        <begin position="32"/>
        <end position="176"/>
    </location>
</feature>
<evidence type="ECO:0000256" key="2">
    <source>
        <dbReference type="SAM" id="SignalP"/>
    </source>
</evidence>
<dbReference type="AlphaFoldDB" id="A0A426X0P8"/>